<dbReference type="InterPro" id="IPR013324">
    <property type="entry name" value="RNA_pol_sigma_r3/r4-like"/>
</dbReference>
<comment type="caution">
    <text evidence="1">The sequence shown here is derived from an EMBL/GenBank/DDBJ whole genome shotgun (WGS) entry which is preliminary data.</text>
</comment>
<reference evidence="1 2" key="1">
    <citation type="submission" date="2014-12" db="EMBL/GenBank/DDBJ databases">
        <title>Comparative genome analysis of Bacillus coagulans HM-08, Clostridium butyricum HM-68, Bacillus subtilis HM-66 and Bacillus licheniformis BL-09.</title>
        <authorList>
            <person name="Zhang H."/>
        </authorList>
    </citation>
    <scope>NUCLEOTIDE SEQUENCE [LARGE SCALE GENOMIC DNA]</scope>
    <source>
        <strain evidence="1 2">HM-66</strain>
    </source>
</reference>
<dbReference type="Proteomes" id="UP000032247">
    <property type="component" value="Unassembled WGS sequence"/>
</dbReference>
<accession>A0A0D1IUA7</accession>
<protein>
    <submittedName>
        <fullName evidence="1">Uncharacterized protein</fullName>
    </submittedName>
</protein>
<name>A0A0D1IUA7_BACIU</name>
<dbReference type="PATRIC" id="fig|1423.173.peg.35"/>
<sequence length="151" mass="17723">MNRKDIENLINSYHWMVKEVRRLQRVLYGSVIPMKNWGAAQYGLEAAMPKGSPGKSQAELRQMDMREERLFKRLKVYEERVYAVELGAEKIKGEQHKVIYDCMMEGMSYRAIGLHLGISRETVRKMKDELISQLCQDCHFERLLNLKKSVV</sequence>
<dbReference type="AlphaFoldDB" id="A0A0D1IUA7"/>
<dbReference type="SUPFAM" id="SSF88659">
    <property type="entry name" value="Sigma3 and sigma4 domains of RNA polymerase sigma factors"/>
    <property type="match status" value="1"/>
</dbReference>
<proteinExistence type="predicted"/>
<evidence type="ECO:0000313" key="1">
    <source>
        <dbReference type="EMBL" id="KIU12918.1"/>
    </source>
</evidence>
<evidence type="ECO:0000313" key="2">
    <source>
        <dbReference type="Proteomes" id="UP000032247"/>
    </source>
</evidence>
<gene>
    <name evidence="1" type="ORF">SC09_Contig17orf00035</name>
</gene>
<dbReference type="EMBL" id="JXBC01000001">
    <property type="protein sequence ID" value="KIU12918.1"/>
    <property type="molecule type" value="Genomic_DNA"/>
</dbReference>
<organism evidence="1 2">
    <name type="scientific">Bacillus subtilis</name>
    <dbReference type="NCBI Taxonomy" id="1423"/>
    <lineage>
        <taxon>Bacteria</taxon>
        <taxon>Bacillati</taxon>
        <taxon>Bacillota</taxon>
        <taxon>Bacilli</taxon>
        <taxon>Bacillales</taxon>
        <taxon>Bacillaceae</taxon>
        <taxon>Bacillus</taxon>
    </lineage>
</organism>